<evidence type="ECO:0000256" key="5">
    <source>
        <dbReference type="ARBA" id="ARBA00022927"/>
    </source>
</evidence>
<sequence length="108" mass="12185">MAEKGKQTGKTTVRRIKATDDSPKKTIKKKPTTKPARAVNKTEADLGMRDSFVGYFKGAWAELKLVRWPTRANTWIMTGTVIGFTLLLTTLILLLDAGFNWIFEQILK</sequence>
<evidence type="ECO:0000256" key="1">
    <source>
        <dbReference type="ARBA" id="ARBA00004370"/>
    </source>
</evidence>
<gene>
    <name evidence="9 11" type="primary">secE</name>
    <name evidence="11" type="ORF">FBF37_01740</name>
</gene>
<dbReference type="HAMAP" id="MF_00422">
    <property type="entry name" value="SecE"/>
    <property type="match status" value="1"/>
</dbReference>
<evidence type="ECO:0000256" key="7">
    <source>
        <dbReference type="ARBA" id="ARBA00023010"/>
    </source>
</evidence>
<name>A0A4P9A342_9BACT</name>
<protein>
    <recommendedName>
        <fullName evidence="9">Protein translocase subunit SecE</fullName>
    </recommendedName>
</protein>
<dbReference type="PANTHER" id="PTHR33910">
    <property type="entry name" value="PROTEIN TRANSLOCASE SUBUNIT SECE"/>
    <property type="match status" value="1"/>
</dbReference>
<evidence type="ECO:0000256" key="8">
    <source>
        <dbReference type="ARBA" id="ARBA00023136"/>
    </source>
</evidence>
<dbReference type="KEGG" id="nft:FBF37_01740"/>
<feature type="transmembrane region" description="Helical" evidence="9">
    <location>
        <begin position="75"/>
        <end position="103"/>
    </location>
</feature>
<keyword evidence="4 9" id="KW-0812">Transmembrane</keyword>
<evidence type="ECO:0000256" key="4">
    <source>
        <dbReference type="ARBA" id="ARBA00022692"/>
    </source>
</evidence>
<keyword evidence="8 9" id="KW-0472">Membrane</keyword>
<dbReference type="OrthoDB" id="9813233at2"/>
<dbReference type="RefSeq" id="WP_138078904.1">
    <property type="nucleotide sequence ID" value="NZ_CP040004.1"/>
</dbReference>
<comment type="subcellular location">
    <subcellularLocation>
        <location evidence="9">Cell membrane</location>
        <topology evidence="9">Single-pass membrane protein</topology>
    </subcellularLocation>
    <subcellularLocation>
        <location evidence="1">Membrane</location>
    </subcellularLocation>
</comment>
<keyword evidence="3 9" id="KW-1003">Cell membrane</keyword>
<dbReference type="InterPro" id="IPR005807">
    <property type="entry name" value="SecE_bac"/>
</dbReference>
<dbReference type="GO" id="GO:0065002">
    <property type="term" value="P:intracellular protein transmembrane transport"/>
    <property type="evidence" value="ECO:0007669"/>
    <property type="project" value="UniProtKB-UniRule"/>
</dbReference>
<dbReference type="GO" id="GO:0006605">
    <property type="term" value="P:protein targeting"/>
    <property type="evidence" value="ECO:0007669"/>
    <property type="project" value="UniProtKB-UniRule"/>
</dbReference>
<evidence type="ECO:0000256" key="3">
    <source>
        <dbReference type="ARBA" id="ARBA00022475"/>
    </source>
</evidence>
<dbReference type="GO" id="GO:0005886">
    <property type="term" value="C:plasma membrane"/>
    <property type="evidence" value="ECO:0007669"/>
    <property type="project" value="UniProtKB-SubCell"/>
</dbReference>
<evidence type="ECO:0000256" key="10">
    <source>
        <dbReference type="SAM" id="MobiDB-lite"/>
    </source>
</evidence>
<evidence type="ECO:0000313" key="11">
    <source>
        <dbReference type="EMBL" id="QCT42189.1"/>
    </source>
</evidence>
<keyword evidence="12" id="KW-1185">Reference proteome</keyword>
<dbReference type="GO" id="GO:0043952">
    <property type="term" value="P:protein transport by the Sec complex"/>
    <property type="evidence" value="ECO:0007669"/>
    <property type="project" value="UniProtKB-UniRule"/>
</dbReference>
<dbReference type="Proteomes" id="UP000310639">
    <property type="component" value="Chromosome"/>
</dbReference>
<dbReference type="NCBIfam" id="TIGR00964">
    <property type="entry name" value="secE_bact"/>
    <property type="match status" value="1"/>
</dbReference>
<comment type="function">
    <text evidence="9">Essential subunit of the Sec protein translocation channel SecYEG. Clamps together the 2 halves of SecY. May contact the channel plug during translocation.</text>
</comment>
<feature type="region of interest" description="Disordered" evidence="10">
    <location>
        <begin position="1"/>
        <end position="42"/>
    </location>
</feature>
<evidence type="ECO:0000256" key="6">
    <source>
        <dbReference type="ARBA" id="ARBA00022989"/>
    </source>
</evidence>
<reference evidence="11 12" key="1">
    <citation type="submission" date="2019-04" db="EMBL/GenBank/DDBJ databases">
        <title>Saccharibacteria TM7 genomes.</title>
        <authorList>
            <person name="Bor B."/>
            <person name="He X."/>
            <person name="Chen T."/>
            <person name="Dewhirst F.E."/>
        </authorList>
    </citation>
    <scope>NUCLEOTIDE SEQUENCE [LARGE SCALE GENOMIC DNA]</scope>
    <source>
        <strain evidence="11 12">BB001</strain>
    </source>
</reference>
<keyword evidence="6 9" id="KW-1133">Transmembrane helix</keyword>
<evidence type="ECO:0000256" key="9">
    <source>
        <dbReference type="HAMAP-Rule" id="MF_00422"/>
    </source>
</evidence>
<comment type="subunit">
    <text evidence="9">Component of the Sec protein translocase complex. Heterotrimer consisting of SecY, SecE and SecG subunits. The heterotrimers can form oligomers, although 1 heterotrimer is thought to be able to translocate proteins. Interacts with the ribosome. Interacts with SecDF, and other proteins may be involved. Interacts with SecA.</text>
</comment>
<comment type="similarity">
    <text evidence="9">Belongs to the SecE/SEC61-gamma family.</text>
</comment>
<keyword evidence="5 9" id="KW-0653">Protein transport</keyword>
<evidence type="ECO:0000313" key="12">
    <source>
        <dbReference type="Proteomes" id="UP000310639"/>
    </source>
</evidence>
<dbReference type="InterPro" id="IPR038379">
    <property type="entry name" value="SecE_sf"/>
</dbReference>
<keyword evidence="2 9" id="KW-0813">Transport</keyword>
<proteinExistence type="inferred from homology"/>
<dbReference type="EMBL" id="CP040004">
    <property type="protein sequence ID" value="QCT42189.1"/>
    <property type="molecule type" value="Genomic_DNA"/>
</dbReference>
<dbReference type="AlphaFoldDB" id="A0A4P9A342"/>
<evidence type="ECO:0000256" key="2">
    <source>
        <dbReference type="ARBA" id="ARBA00022448"/>
    </source>
</evidence>
<accession>A0A4P9A342</accession>
<dbReference type="Pfam" id="PF00584">
    <property type="entry name" value="SecE"/>
    <property type="match status" value="1"/>
</dbReference>
<dbReference type="GO" id="GO:0008320">
    <property type="term" value="F:protein transmembrane transporter activity"/>
    <property type="evidence" value="ECO:0007669"/>
    <property type="project" value="UniProtKB-UniRule"/>
</dbReference>
<dbReference type="PANTHER" id="PTHR33910:SF1">
    <property type="entry name" value="PROTEIN TRANSLOCASE SUBUNIT SECE"/>
    <property type="match status" value="1"/>
</dbReference>
<organism evidence="11 12">
    <name type="scientific">Candidatus Nanosynbacter featherlites</name>
    <dbReference type="NCBI Taxonomy" id="2572088"/>
    <lineage>
        <taxon>Bacteria</taxon>
        <taxon>Candidatus Saccharimonadota</taxon>
        <taxon>Candidatus Saccharimonadia</taxon>
        <taxon>Candidatus Nanosynbacterales</taxon>
        <taxon>Candidatus Nanosynbacteraceae</taxon>
        <taxon>Candidatus Nanosynbacter</taxon>
    </lineage>
</organism>
<keyword evidence="7 9" id="KW-0811">Translocation</keyword>
<dbReference type="GO" id="GO:0009306">
    <property type="term" value="P:protein secretion"/>
    <property type="evidence" value="ECO:0007669"/>
    <property type="project" value="UniProtKB-UniRule"/>
</dbReference>
<dbReference type="Gene3D" id="1.20.5.1030">
    <property type="entry name" value="Preprotein translocase secy subunit"/>
    <property type="match status" value="1"/>
</dbReference>
<dbReference type="InterPro" id="IPR001901">
    <property type="entry name" value="Translocase_SecE/Sec61-g"/>
</dbReference>